<reference evidence="9" key="1">
    <citation type="submission" date="2021-01" db="EMBL/GenBank/DDBJ databases">
        <authorList>
            <person name="Corre E."/>
            <person name="Pelletier E."/>
            <person name="Niang G."/>
            <person name="Scheremetjew M."/>
            <person name="Finn R."/>
            <person name="Kale V."/>
            <person name="Holt S."/>
            <person name="Cochrane G."/>
            <person name="Meng A."/>
            <person name="Brown T."/>
            <person name="Cohen L."/>
        </authorList>
    </citation>
    <scope>NUCLEOTIDE SEQUENCE</scope>
    <source>
        <strain evidence="9">CCMP645</strain>
    </source>
</reference>
<dbReference type="Gene3D" id="1.20.1250.20">
    <property type="entry name" value="MFS general substrate transporter like domains"/>
    <property type="match status" value="1"/>
</dbReference>
<evidence type="ECO:0000256" key="4">
    <source>
        <dbReference type="ARBA" id="ARBA00022989"/>
    </source>
</evidence>
<dbReference type="Pfam" id="PF00083">
    <property type="entry name" value="Sugar_tr"/>
    <property type="match status" value="1"/>
</dbReference>
<dbReference type="InterPro" id="IPR005829">
    <property type="entry name" value="Sugar_transporter_CS"/>
</dbReference>
<feature type="domain" description="Major facilitator superfamily (MFS) profile" evidence="8">
    <location>
        <begin position="1"/>
        <end position="390"/>
    </location>
</feature>
<dbReference type="PROSITE" id="PS00216">
    <property type="entry name" value="SUGAR_TRANSPORT_1"/>
    <property type="match status" value="1"/>
</dbReference>
<feature type="transmembrane region" description="Helical" evidence="7">
    <location>
        <begin position="197"/>
        <end position="221"/>
    </location>
</feature>
<dbReference type="PROSITE" id="PS50850">
    <property type="entry name" value="MFS"/>
    <property type="match status" value="1"/>
</dbReference>
<keyword evidence="3 7" id="KW-0812">Transmembrane</keyword>
<organism evidence="9">
    <name type="scientific">Chrysotila carterae</name>
    <name type="common">Marine alga</name>
    <name type="synonym">Syracosphaera carterae</name>
    <dbReference type="NCBI Taxonomy" id="13221"/>
    <lineage>
        <taxon>Eukaryota</taxon>
        <taxon>Haptista</taxon>
        <taxon>Haptophyta</taxon>
        <taxon>Prymnesiophyceae</taxon>
        <taxon>Isochrysidales</taxon>
        <taxon>Isochrysidaceae</taxon>
        <taxon>Chrysotila</taxon>
    </lineage>
</organism>
<dbReference type="SUPFAM" id="SSF103473">
    <property type="entry name" value="MFS general substrate transporter"/>
    <property type="match status" value="1"/>
</dbReference>
<dbReference type="InterPro" id="IPR036259">
    <property type="entry name" value="MFS_trans_sf"/>
</dbReference>
<dbReference type="InterPro" id="IPR020846">
    <property type="entry name" value="MFS_dom"/>
</dbReference>
<keyword evidence="5 7" id="KW-0472">Membrane</keyword>
<dbReference type="InterPro" id="IPR005828">
    <property type="entry name" value="MFS_sugar_transport-like"/>
</dbReference>
<dbReference type="GO" id="GO:0015149">
    <property type="term" value="F:hexose transmembrane transporter activity"/>
    <property type="evidence" value="ECO:0007669"/>
    <property type="project" value="TreeGrafter"/>
</dbReference>
<dbReference type="EMBL" id="HBIZ01060510">
    <property type="protein sequence ID" value="CAE0785026.1"/>
    <property type="molecule type" value="Transcribed_RNA"/>
</dbReference>
<evidence type="ECO:0000256" key="7">
    <source>
        <dbReference type="SAM" id="Phobius"/>
    </source>
</evidence>
<gene>
    <name evidence="9" type="ORF">PCAR00345_LOCUS37734</name>
</gene>
<name>A0A7S4C2Q7_CHRCT</name>
<dbReference type="InterPro" id="IPR045263">
    <property type="entry name" value="GLUT"/>
</dbReference>
<evidence type="ECO:0000256" key="2">
    <source>
        <dbReference type="ARBA" id="ARBA00022448"/>
    </source>
</evidence>
<feature type="transmembrane region" description="Helical" evidence="7">
    <location>
        <begin position="362"/>
        <end position="383"/>
    </location>
</feature>
<feature type="transmembrane region" description="Helical" evidence="7">
    <location>
        <begin position="42"/>
        <end position="67"/>
    </location>
</feature>
<sequence length="417" mass="43602">MADKRGRCGLLAASAALCTLAGALHFIAGLLCAGDGVQTSSLVVLGVGRFVIGVGTGLATVGAPLYLGEIAPRESRGLYGSLNQLAVVLGILGAQVIAAATADVVHWRVLLAIPSLIGLVQLAFGLGVLMPETPVWILSSRADVDGALASLKRLRAKSEDDLADELDAIHAEVREAKAQSNAGSSFISIVQDRTLRLPLFVSAVMMIGQQWSGINAVFYYSTGFFADAGVSDPVLGTLLASTVNALAMVGTVPLMESLGRRKLLLLGVGGMLIAALSLTAILELKDMGNLEEETRSRLNLASVICVLFFVAAFELGPGPIPWQIGSEIFPDAPRATAMGAAAVLNWVCNGLLGLAFPPMQEALGPAVFVPFCVVLATWLAITLRYVPETKGRSINEIQLEFAKLAGGDVHHLLNPVT</sequence>
<feature type="transmembrane region" description="Helical" evidence="7">
    <location>
        <begin position="107"/>
        <end position="129"/>
    </location>
</feature>
<evidence type="ECO:0000313" key="9">
    <source>
        <dbReference type="EMBL" id="CAE0785026.1"/>
    </source>
</evidence>
<dbReference type="InterPro" id="IPR003663">
    <property type="entry name" value="Sugar/inositol_transpt"/>
</dbReference>
<evidence type="ECO:0000256" key="5">
    <source>
        <dbReference type="ARBA" id="ARBA00023136"/>
    </source>
</evidence>
<comment type="similarity">
    <text evidence="6">Belongs to the major facilitator superfamily. Sugar transporter (TC 2.A.1.1) family.</text>
</comment>
<evidence type="ECO:0000256" key="6">
    <source>
        <dbReference type="RuleBase" id="RU003346"/>
    </source>
</evidence>
<dbReference type="PANTHER" id="PTHR23503:SF8">
    <property type="entry name" value="FACILITATED GLUCOSE TRANSPORTER PROTEIN 1"/>
    <property type="match status" value="1"/>
</dbReference>
<feature type="transmembrane region" description="Helical" evidence="7">
    <location>
        <begin position="79"/>
        <end position="101"/>
    </location>
</feature>
<evidence type="ECO:0000256" key="3">
    <source>
        <dbReference type="ARBA" id="ARBA00022692"/>
    </source>
</evidence>
<dbReference type="GO" id="GO:0016020">
    <property type="term" value="C:membrane"/>
    <property type="evidence" value="ECO:0007669"/>
    <property type="project" value="UniProtKB-SubCell"/>
</dbReference>
<keyword evidence="4 7" id="KW-1133">Transmembrane helix</keyword>
<dbReference type="NCBIfam" id="TIGR00879">
    <property type="entry name" value="SP"/>
    <property type="match status" value="1"/>
</dbReference>
<feature type="transmembrane region" description="Helical" evidence="7">
    <location>
        <begin position="337"/>
        <end position="356"/>
    </location>
</feature>
<feature type="transmembrane region" description="Helical" evidence="7">
    <location>
        <begin position="298"/>
        <end position="316"/>
    </location>
</feature>
<protein>
    <recommendedName>
        <fullName evidence="8">Major facilitator superfamily (MFS) profile domain-containing protein</fullName>
    </recommendedName>
</protein>
<comment type="subcellular location">
    <subcellularLocation>
        <location evidence="1">Membrane</location>
        <topology evidence="1">Multi-pass membrane protein</topology>
    </subcellularLocation>
</comment>
<dbReference type="PANTHER" id="PTHR23503">
    <property type="entry name" value="SOLUTE CARRIER FAMILY 2"/>
    <property type="match status" value="1"/>
</dbReference>
<dbReference type="PRINTS" id="PR00171">
    <property type="entry name" value="SUGRTRNSPORT"/>
</dbReference>
<feature type="transmembrane region" description="Helical" evidence="7">
    <location>
        <begin position="263"/>
        <end position="282"/>
    </location>
</feature>
<feature type="transmembrane region" description="Helical" evidence="7">
    <location>
        <begin position="233"/>
        <end position="251"/>
    </location>
</feature>
<evidence type="ECO:0000259" key="8">
    <source>
        <dbReference type="PROSITE" id="PS50850"/>
    </source>
</evidence>
<dbReference type="AlphaFoldDB" id="A0A7S4C2Q7"/>
<keyword evidence="2 6" id="KW-0813">Transport</keyword>
<dbReference type="PROSITE" id="PS00217">
    <property type="entry name" value="SUGAR_TRANSPORT_2"/>
    <property type="match status" value="1"/>
</dbReference>
<accession>A0A7S4C2Q7</accession>
<evidence type="ECO:0000256" key="1">
    <source>
        <dbReference type="ARBA" id="ARBA00004141"/>
    </source>
</evidence>
<proteinExistence type="inferred from homology"/>